<comment type="caution">
    <text evidence="1">The sequence shown here is derived from an EMBL/GenBank/DDBJ whole genome shotgun (WGS) entry which is preliminary data.</text>
</comment>
<dbReference type="EMBL" id="SIHJ01000001">
    <property type="protein sequence ID" value="TWT35487.1"/>
    <property type="molecule type" value="Genomic_DNA"/>
</dbReference>
<dbReference type="Proteomes" id="UP000316714">
    <property type="component" value="Unassembled WGS sequence"/>
</dbReference>
<name>A0A5C5VBY8_9BACT</name>
<dbReference type="GO" id="GO:0016740">
    <property type="term" value="F:transferase activity"/>
    <property type="evidence" value="ECO:0007669"/>
    <property type="project" value="InterPro"/>
</dbReference>
<evidence type="ECO:0008006" key="3">
    <source>
        <dbReference type="Google" id="ProtNLM"/>
    </source>
</evidence>
<dbReference type="SUPFAM" id="SSF52151">
    <property type="entry name" value="FabD/lysophospholipase-like"/>
    <property type="match status" value="1"/>
</dbReference>
<keyword evidence="2" id="KW-1185">Reference proteome</keyword>
<evidence type="ECO:0000313" key="2">
    <source>
        <dbReference type="Proteomes" id="UP000316714"/>
    </source>
</evidence>
<dbReference type="InterPro" id="IPR016035">
    <property type="entry name" value="Acyl_Trfase/lysoPLipase"/>
</dbReference>
<dbReference type="Gene3D" id="3.30.70.250">
    <property type="entry name" value="Malonyl-CoA ACP transacylase, ACP-binding"/>
    <property type="match status" value="1"/>
</dbReference>
<reference evidence="1 2" key="1">
    <citation type="submission" date="2019-02" db="EMBL/GenBank/DDBJ databases">
        <title>Deep-cultivation of Planctomycetes and their phenomic and genomic characterization uncovers novel biology.</title>
        <authorList>
            <person name="Wiegand S."/>
            <person name="Jogler M."/>
            <person name="Boedeker C."/>
            <person name="Pinto D."/>
            <person name="Vollmers J."/>
            <person name="Rivas-Marin E."/>
            <person name="Kohn T."/>
            <person name="Peeters S.H."/>
            <person name="Heuer A."/>
            <person name="Rast P."/>
            <person name="Oberbeckmann S."/>
            <person name="Bunk B."/>
            <person name="Jeske O."/>
            <person name="Meyerdierks A."/>
            <person name="Storesund J.E."/>
            <person name="Kallscheuer N."/>
            <person name="Luecker S."/>
            <person name="Lage O.M."/>
            <person name="Pohl T."/>
            <person name="Merkel B.J."/>
            <person name="Hornburger P."/>
            <person name="Mueller R.-W."/>
            <person name="Bruemmer F."/>
            <person name="Labrenz M."/>
            <person name="Spormann A.M."/>
            <person name="Op Den Camp H."/>
            <person name="Overmann J."/>
            <person name="Amann R."/>
            <person name="Jetten M.S.M."/>
            <person name="Mascher T."/>
            <person name="Medema M.H."/>
            <person name="Devos D.P."/>
            <person name="Kaster A.-K."/>
            <person name="Ovreas L."/>
            <person name="Rohde M."/>
            <person name="Galperin M.Y."/>
            <person name="Jogler C."/>
        </authorList>
    </citation>
    <scope>NUCLEOTIDE SEQUENCE [LARGE SCALE GENOMIC DNA]</scope>
    <source>
        <strain evidence="1 2">KOR34</strain>
    </source>
</reference>
<organism evidence="1 2">
    <name type="scientific">Posidoniimonas corsicana</name>
    <dbReference type="NCBI Taxonomy" id="1938618"/>
    <lineage>
        <taxon>Bacteria</taxon>
        <taxon>Pseudomonadati</taxon>
        <taxon>Planctomycetota</taxon>
        <taxon>Planctomycetia</taxon>
        <taxon>Pirellulales</taxon>
        <taxon>Lacipirellulaceae</taxon>
        <taxon>Posidoniimonas</taxon>
    </lineage>
</organism>
<dbReference type="AlphaFoldDB" id="A0A5C5VBY8"/>
<evidence type="ECO:0000313" key="1">
    <source>
        <dbReference type="EMBL" id="TWT35487.1"/>
    </source>
</evidence>
<sequence>MVMAISLSQLLPRSALAFRGYNTTNLGRTPELLAVPAYQPILTSRLRRVAAVASDQLGRPVDLVRRVAERLPTGFEDYADAVALVYAVELGQLDLLRQVHGLDVAQAQMAYGYSLGEVVALAAAGATPEDEAIRAPLAMADDCAALAEGVTMGVVFSRTLALSEVEAHRLCADITSEGDGTIAVSAVLSPNTLIVLGQNGTLDRFRQAMSLLCPDRVYLRQNDSRWPPLHTPIVRQRSVPDRASVMIQSMRADASAAHPPVFSLVTGRMTASEPSLHELLRLWIDHPQRLWDAVCVTLASNVRSVIHVGPEPNLIPATFKRLKDNVLQQTSGNSVAGLSMRALKQLAGRPWLASIVPQRASLLRAPEVEQIILEDWLLENVPG</sequence>
<protein>
    <recommendedName>
        <fullName evidence="3">[Acyl-carrier-protein] S-malonyltransferase</fullName>
    </recommendedName>
</protein>
<dbReference type="Gene3D" id="3.40.366.10">
    <property type="entry name" value="Malonyl-Coenzyme A Acyl Carrier Protein, domain 2"/>
    <property type="match status" value="1"/>
</dbReference>
<dbReference type="InterPro" id="IPR001227">
    <property type="entry name" value="Ac_transferase_dom_sf"/>
</dbReference>
<gene>
    <name evidence="1" type="ORF">KOR34_03790</name>
</gene>
<proteinExistence type="predicted"/>
<accession>A0A5C5VBY8</accession>